<feature type="transmembrane region" description="Helical" evidence="6">
    <location>
        <begin position="33"/>
        <end position="51"/>
    </location>
</feature>
<dbReference type="PANTHER" id="PTHR13439">
    <property type="entry name" value="CT120 PROTEIN"/>
    <property type="match status" value="1"/>
</dbReference>
<feature type="transmembrane region" description="Helical" evidence="6">
    <location>
        <begin position="224"/>
        <end position="249"/>
    </location>
</feature>
<dbReference type="GO" id="GO:0055091">
    <property type="term" value="P:phospholipid homeostasis"/>
    <property type="evidence" value="ECO:0007669"/>
    <property type="project" value="TreeGrafter"/>
</dbReference>
<proteinExistence type="predicted"/>
<organism evidence="8 9">
    <name type="scientific">Mesorhabditis belari</name>
    <dbReference type="NCBI Taxonomy" id="2138241"/>
    <lineage>
        <taxon>Eukaryota</taxon>
        <taxon>Metazoa</taxon>
        <taxon>Ecdysozoa</taxon>
        <taxon>Nematoda</taxon>
        <taxon>Chromadorea</taxon>
        <taxon>Rhabditida</taxon>
        <taxon>Rhabditina</taxon>
        <taxon>Rhabditomorpha</taxon>
        <taxon>Rhabditoidea</taxon>
        <taxon>Rhabditidae</taxon>
        <taxon>Mesorhabditinae</taxon>
        <taxon>Mesorhabditis</taxon>
    </lineage>
</organism>
<evidence type="ECO:0000256" key="3">
    <source>
        <dbReference type="ARBA" id="ARBA00022989"/>
    </source>
</evidence>
<feature type="transmembrane region" description="Helical" evidence="6">
    <location>
        <begin position="63"/>
        <end position="86"/>
    </location>
</feature>
<dbReference type="GO" id="GO:0071709">
    <property type="term" value="P:membrane assembly"/>
    <property type="evidence" value="ECO:0007669"/>
    <property type="project" value="TreeGrafter"/>
</dbReference>
<dbReference type="WBParaSite" id="MBELARI_LOCUS17646">
    <property type="protein sequence ID" value="MBELARI_LOCUS17646"/>
    <property type="gene ID" value="MBELARI_LOCUS17646"/>
</dbReference>
<dbReference type="InterPro" id="IPR006634">
    <property type="entry name" value="TLC-dom"/>
</dbReference>
<dbReference type="GO" id="GO:0097035">
    <property type="term" value="P:regulation of membrane lipid distribution"/>
    <property type="evidence" value="ECO:0007669"/>
    <property type="project" value="TreeGrafter"/>
</dbReference>
<dbReference type="Pfam" id="PF03798">
    <property type="entry name" value="TRAM_LAG1_CLN8"/>
    <property type="match status" value="1"/>
</dbReference>
<keyword evidence="2 5" id="KW-0812">Transmembrane</keyword>
<evidence type="ECO:0000313" key="9">
    <source>
        <dbReference type="WBParaSite" id="MBELARI_LOCUS17646"/>
    </source>
</evidence>
<keyword evidence="4 5" id="KW-0472">Membrane</keyword>
<comment type="subcellular location">
    <subcellularLocation>
        <location evidence="1">Membrane</location>
        <topology evidence="1">Multi-pass membrane protein</topology>
    </subcellularLocation>
</comment>
<reference evidence="9" key="1">
    <citation type="submission" date="2024-02" db="UniProtKB">
        <authorList>
            <consortium name="WormBaseParasite"/>
        </authorList>
    </citation>
    <scope>IDENTIFICATION</scope>
</reference>
<dbReference type="Proteomes" id="UP000887575">
    <property type="component" value="Unassembled WGS sequence"/>
</dbReference>
<dbReference type="GO" id="GO:0005886">
    <property type="term" value="C:plasma membrane"/>
    <property type="evidence" value="ECO:0007669"/>
    <property type="project" value="TreeGrafter"/>
</dbReference>
<evidence type="ECO:0000259" key="7">
    <source>
        <dbReference type="PROSITE" id="PS50922"/>
    </source>
</evidence>
<evidence type="ECO:0000256" key="4">
    <source>
        <dbReference type="ARBA" id="ARBA00023136"/>
    </source>
</evidence>
<name>A0AAF3J5L1_9BILA</name>
<evidence type="ECO:0000256" key="1">
    <source>
        <dbReference type="ARBA" id="ARBA00004141"/>
    </source>
</evidence>
<dbReference type="AlphaFoldDB" id="A0AAF3J5L1"/>
<evidence type="ECO:0000313" key="8">
    <source>
        <dbReference type="Proteomes" id="UP000887575"/>
    </source>
</evidence>
<dbReference type="InterPro" id="IPR050846">
    <property type="entry name" value="TLCD"/>
</dbReference>
<protein>
    <submittedName>
        <fullName evidence="9">TLC domain-containing protein</fullName>
    </submittedName>
</protein>
<dbReference type="PROSITE" id="PS50922">
    <property type="entry name" value="TLC"/>
    <property type="match status" value="1"/>
</dbReference>
<feature type="transmembrane region" description="Helical" evidence="6">
    <location>
        <begin position="131"/>
        <end position="150"/>
    </location>
</feature>
<evidence type="ECO:0000256" key="5">
    <source>
        <dbReference type="PROSITE-ProRule" id="PRU00205"/>
    </source>
</evidence>
<keyword evidence="8" id="KW-1185">Reference proteome</keyword>
<sequence>MREVEADEMAPLGAEYDYPPFGKFFETKLLQPTIYYFLLWRALACLVRKYLWKDYSGFRKYRLCNLTICFLHSFFTGSAALIFFFARTRVLFEETIHWWDDSCAHVFLCSIGYFIHDTLDMLSNEWSKWMIELLFHHTLTIIIFLVQLTSQRFQPYAFWVLLMEVSSAFLHARSLLQISGVGDRNSKFFRGFLWSNVIVFIVFRFCVQTWQMWWILGNGERMMHFYYCVGFYGGIVFLTINAFLFYRVLASDGFLGEKRRTAMPSRENQTFTKSNTQLKKNK</sequence>
<dbReference type="SMART" id="SM00724">
    <property type="entry name" value="TLC"/>
    <property type="match status" value="1"/>
</dbReference>
<evidence type="ECO:0000256" key="2">
    <source>
        <dbReference type="ARBA" id="ARBA00022692"/>
    </source>
</evidence>
<dbReference type="PANTHER" id="PTHR13439:SF4">
    <property type="entry name" value="TLC DOMAIN-CONTAINING PROTEIN"/>
    <property type="match status" value="1"/>
</dbReference>
<feature type="transmembrane region" description="Helical" evidence="6">
    <location>
        <begin position="188"/>
        <end position="212"/>
    </location>
</feature>
<dbReference type="GO" id="GO:0007009">
    <property type="term" value="P:plasma membrane organization"/>
    <property type="evidence" value="ECO:0007669"/>
    <property type="project" value="TreeGrafter"/>
</dbReference>
<feature type="domain" description="TLC" evidence="7">
    <location>
        <begin position="58"/>
        <end position="259"/>
    </location>
</feature>
<keyword evidence="3 6" id="KW-1133">Transmembrane helix</keyword>
<evidence type="ECO:0000256" key="6">
    <source>
        <dbReference type="SAM" id="Phobius"/>
    </source>
</evidence>
<accession>A0AAF3J5L1</accession>